<accession>A0A139AG62</accession>
<proteinExistence type="predicted"/>
<evidence type="ECO:0000313" key="2">
    <source>
        <dbReference type="Proteomes" id="UP000070544"/>
    </source>
</evidence>
<dbReference type="OMA" id="GNPQQDN"/>
<organism evidence="1 2">
    <name type="scientific">Gonapodya prolifera (strain JEL478)</name>
    <name type="common">Monoblepharis prolifera</name>
    <dbReference type="NCBI Taxonomy" id="1344416"/>
    <lineage>
        <taxon>Eukaryota</taxon>
        <taxon>Fungi</taxon>
        <taxon>Fungi incertae sedis</taxon>
        <taxon>Chytridiomycota</taxon>
        <taxon>Chytridiomycota incertae sedis</taxon>
        <taxon>Monoblepharidomycetes</taxon>
        <taxon>Monoblepharidales</taxon>
        <taxon>Gonapodyaceae</taxon>
        <taxon>Gonapodya</taxon>
    </lineage>
</organism>
<sequence length="131" mass="13523">AAGMGTLPACSATVVALAQGIVDNISIQKQELSTAILIQAILHGTAKTPTFQQAQKTLVNFVQQGMLVRMNNQNLAPNGSLAVAGLAVVQGAQMAELSLATSLTGNAATDLPNVMTLQTDFTNGMAKNQEN</sequence>
<feature type="non-terminal residue" evidence="1">
    <location>
        <position position="131"/>
    </location>
</feature>
<feature type="non-terminal residue" evidence="1">
    <location>
        <position position="1"/>
    </location>
</feature>
<evidence type="ECO:0000313" key="1">
    <source>
        <dbReference type="EMBL" id="KXS15425.1"/>
    </source>
</evidence>
<reference evidence="1 2" key="1">
    <citation type="journal article" date="2015" name="Genome Biol. Evol.">
        <title>Phylogenomic analyses indicate that early fungi evolved digesting cell walls of algal ancestors of land plants.</title>
        <authorList>
            <person name="Chang Y."/>
            <person name="Wang S."/>
            <person name="Sekimoto S."/>
            <person name="Aerts A.L."/>
            <person name="Choi C."/>
            <person name="Clum A."/>
            <person name="LaButti K.M."/>
            <person name="Lindquist E.A."/>
            <person name="Yee Ngan C."/>
            <person name="Ohm R.A."/>
            <person name="Salamov A.A."/>
            <person name="Grigoriev I.V."/>
            <person name="Spatafora J.W."/>
            <person name="Berbee M.L."/>
        </authorList>
    </citation>
    <scope>NUCLEOTIDE SEQUENCE [LARGE SCALE GENOMIC DNA]</scope>
    <source>
        <strain evidence="1 2">JEL478</strain>
    </source>
</reference>
<dbReference type="EMBL" id="KQ965762">
    <property type="protein sequence ID" value="KXS15425.1"/>
    <property type="molecule type" value="Genomic_DNA"/>
</dbReference>
<protein>
    <submittedName>
        <fullName evidence="1">Uncharacterized protein</fullName>
    </submittedName>
</protein>
<gene>
    <name evidence="1" type="ORF">M427DRAFT_84632</name>
</gene>
<dbReference type="OrthoDB" id="3638982at2759"/>
<dbReference type="STRING" id="1344416.A0A139AG62"/>
<dbReference type="AlphaFoldDB" id="A0A139AG62"/>
<name>A0A139AG62_GONPJ</name>
<dbReference type="Proteomes" id="UP000070544">
    <property type="component" value="Unassembled WGS sequence"/>
</dbReference>
<keyword evidence="2" id="KW-1185">Reference proteome</keyword>